<dbReference type="Pfam" id="PF10294">
    <property type="entry name" value="Methyltransf_16"/>
    <property type="match status" value="1"/>
</dbReference>
<reference evidence="1" key="1">
    <citation type="journal article" date="2021" name="Sci. Rep.">
        <title>Diploid genomic architecture of Nitzschia inconspicua, an elite biomass production diatom.</title>
        <authorList>
            <person name="Oliver A."/>
            <person name="Podell S."/>
            <person name="Pinowska A."/>
            <person name="Traller J.C."/>
            <person name="Smith S.R."/>
            <person name="McClure R."/>
            <person name="Beliaev A."/>
            <person name="Bohutskyi P."/>
            <person name="Hill E.A."/>
            <person name="Rabines A."/>
            <person name="Zheng H."/>
            <person name="Allen L.Z."/>
            <person name="Kuo A."/>
            <person name="Grigoriev I.V."/>
            <person name="Allen A.E."/>
            <person name="Hazlebeck D."/>
            <person name="Allen E.E."/>
        </authorList>
    </citation>
    <scope>NUCLEOTIDE SEQUENCE</scope>
    <source>
        <strain evidence="1">Hildebrandi</strain>
    </source>
</reference>
<accession>A0A9K3PH78</accession>
<sequence>MNHDQEEDNNMAAEIVVVEEDWSDFLGANTTNHNDGFARHDTVQEVSLPIIQSNKKSMVTLRIASVSSLSPMDMVNLSWGTHDATGHRIWLGATLLVKALPILTTYLASRRILELGAGTGLAGIAVAKTVEIQELILTDASLSALELCRNNCENNQVGEHVKVKKLCWGDTPDDASGMKKFDTVMAADVLYDLNMLQPIFQTASRSLKMDGIMILSHVPRAAVSIEDAQKGKSIEDIILDQAAFFGFDLKSILHPLDIPSMDEEEQDDMQQKGVAIFIWKYKGTH</sequence>
<evidence type="ECO:0000313" key="2">
    <source>
        <dbReference type="Proteomes" id="UP000693970"/>
    </source>
</evidence>
<dbReference type="AlphaFoldDB" id="A0A9K3PH78"/>
<dbReference type="Proteomes" id="UP000693970">
    <property type="component" value="Unassembled WGS sequence"/>
</dbReference>
<dbReference type="OrthoDB" id="73931at2759"/>
<organism evidence="1 2">
    <name type="scientific">Nitzschia inconspicua</name>
    <dbReference type="NCBI Taxonomy" id="303405"/>
    <lineage>
        <taxon>Eukaryota</taxon>
        <taxon>Sar</taxon>
        <taxon>Stramenopiles</taxon>
        <taxon>Ochrophyta</taxon>
        <taxon>Bacillariophyta</taxon>
        <taxon>Bacillariophyceae</taxon>
        <taxon>Bacillariophycidae</taxon>
        <taxon>Bacillariales</taxon>
        <taxon>Bacillariaceae</taxon>
        <taxon>Nitzschia</taxon>
    </lineage>
</organism>
<dbReference type="GO" id="GO:0008168">
    <property type="term" value="F:methyltransferase activity"/>
    <property type="evidence" value="ECO:0007669"/>
    <property type="project" value="UniProtKB-KW"/>
</dbReference>
<keyword evidence="1" id="KW-0489">Methyltransferase</keyword>
<reference evidence="1" key="2">
    <citation type="submission" date="2021-04" db="EMBL/GenBank/DDBJ databases">
        <authorList>
            <person name="Podell S."/>
        </authorList>
    </citation>
    <scope>NUCLEOTIDE SEQUENCE</scope>
    <source>
        <strain evidence="1">Hildebrandi</strain>
    </source>
</reference>
<dbReference type="PANTHER" id="PTHR14614">
    <property type="entry name" value="HEPATOCELLULAR CARCINOMA-ASSOCIATED ANTIGEN"/>
    <property type="match status" value="1"/>
</dbReference>
<keyword evidence="1" id="KW-0808">Transferase</keyword>
<dbReference type="CDD" id="cd02440">
    <property type="entry name" value="AdoMet_MTases"/>
    <property type="match status" value="1"/>
</dbReference>
<evidence type="ECO:0000313" key="1">
    <source>
        <dbReference type="EMBL" id="KAG7346691.1"/>
    </source>
</evidence>
<gene>
    <name evidence="1" type="ORF">IV203_005760</name>
</gene>
<protein>
    <submittedName>
        <fullName evidence="1">Lysine methyltransferase</fullName>
    </submittedName>
</protein>
<keyword evidence="2" id="KW-1185">Reference proteome</keyword>
<dbReference type="GO" id="GO:0032259">
    <property type="term" value="P:methylation"/>
    <property type="evidence" value="ECO:0007669"/>
    <property type="project" value="UniProtKB-KW"/>
</dbReference>
<proteinExistence type="predicted"/>
<dbReference type="EMBL" id="JAGRRH010000021">
    <property type="protein sequence ID" value="KAG7346691.1"/>
    <property type="molecule type" value="Genomic_DNA"/>
</dbReference>
<comment type="caution">
    <text evidence="1">The sequence shown here is derived from an EMBL/GenBank/DDBJ whole genome shotgun (WGS) entry which is preliminary data.</text>
</comment>
<name>A0A9K3PH78_9STRA</name>
<dbReference type="InterPro" id="IPR019410">
    <property type="entry name" value="Methyltransf_16"/>
</dbReference>